<protein>
    <submittedName>
        <fullName evidence="2">Uncharacterized protein</fullName>
    </submittedName>
</protein>
<evidence type="ECO:0000256" key="1">
    <source>
        <dbReference type="SAM" id="Phobius"/>
    </source>
</evidence>
<sequence length="86" mass="9753">MSNKLEHPLVFGFVAGIIAYMFIRLDKKADENKRFSLKYPVLVGLMVWFAAYYFQNMVQVPTVNIMAPLSQVAGAMAAEDIFMDDI</sequence>
<proteinExistence type="predicted"/>
<evidence type="ECO:0000313" key="2">
    <source>
        <dbReference type="EMBL" id="AYV79292.1"/>
    </source>
</evidence>
<dbReference type="EMBL" id="MK072139">
    <property type="protein sequence ID" value="AYV79292.1"/>
    <property type="molecule type" value="Genomic_DNA"/>
</dbReference>
<gene>
    <name evidence="2" type="ORF">Faunusvirus8_9</name>
</gene>
<name>A0A3G4ZWJ9_9VIRU</name>
<reference evidence="2" key="1">
    <citation type="submission" date="2018-10" db="EMBL/GenBank/DDBJ databases">
        <title>Hidden diversity of soil giant viruses.</title>
        <authorList>
            <person name="Schulz F."/>
            <person name="Alteio L."/>
            <person name="Goudeau D."/>
            <person name="Ryan E.M."/>
            <person name="Malmstrom R.R."/>
            <person name="Blanchard J."/>
            <person name="Woyke T."/>
        </authorList>
    </citation>
    <scope>NUCLEOTIDE SEQUENCE</scope>
    <source>
        <strain evidence="2">FNV1</strain>
    </source>
</reference>
<keyword evidence="1" id="KW-1133">Transmembrane helix</keyword>
<organism evidence="2">
    <name type="scientific">Faunusvirus sp</name>
    <dbReference type="NCBI Taxonomy" id="2487766"/>
    <lineage>
        <taxon>Viruses</taxon>
        <taxon>Varidnaviria</taxon>
        <taxon>Bamfordvirae</taxon>
        <taxon>Nucleocytoviricota</taxon>
        <taxon>Megaviricetes</taxon>
        <taxon>Imitervirales</taxon>
        <taxon>Mimiviridae</taxon>
    </lineage>
</organism>
<feature type="transmembrane region" description="Helical" evidence="1">
    <location>
        <begin position="6"/>
        <end position="23"/>
    </location>
</feature>
<keyword evidence="1" id="KW-0812">Transmembrane</keyword>
<keyword evidence="1" id="KW-0472">Membrane</keyword>
<feature type="transmembrane region" description="Helical" evidence="1">
    <location>
        <begin position="35"/>
        <end position="54"/>
    </location>
</feature>
<accession>A0A3G4ZWJ9</accession>